<feature type="compositionally biased region" description="Basic and acidic residues" evidence="2">
    <location>
        <begin position="786"/>
        <end position="798"/>
    </location>
</feature>
<sequence length="874" mass="94429">MLGELRTMIEELLGGPVDSRTMARIATDSGGLPGLARTVALVGADAGLICPVNGSWTAPGALWSAQLAPVAESMLIDASPEDLEALALIAIASPLTVDNLNGLVPTDGVERLSALGLVDIIDGPGGGVVGVYPPLVGEYFAHESTRSRRVTVRERLLSAHLVLPPALAVDQHPPQAVVDTIRSHTLAEHLSAVTHHWLATWEADRLPASAEQLLRAMMTSSSDIVDPAEVYDLTDAALGSENEFAELAAWYALHLAFSRHDIAKAHEVLRDAATRCPRSRGHLAAVGQHLELTLERVPADLTCAAAGELPLSAEAVSGITIDADLTLGRTTSARAALDTPAPHHPIFVGHRQFSSDLACVLGGQIAEGTAQALRSLEAGRHHRAPEAIQAHGYAVALGLALQGQLDEVKRVTSSILTMTSRSTLHAHYRSGVQGIAEARERWLGGRPPSAPRDADDGPHVNGPLPYMALDLDSEADDFGEAMWARADDAAARDYVVASAFYAVDAAEALPDPARMTCLLPRFAHVESPVVRALCELAQATATRDLGRLRQVAATMSDLGAWLYVARAGVAEALILRAAGERPAAALQASRTWTLVEETTGGIEGLFAPLVRAVDLSHRELEIACRVVAGVATSEVANELVLSVRTVEHHLFNVYRKIGIDSREQLRRAFATWLRGPARAMPGTSPGRWRRPARHRTRRAATLRRAWSRRARSRRVVQPRARQEEDAREEVDEHEDRDDRREGCQQRVGAGRADDDRRAHPAQRPGDQPRGDACDDEVAPRGPRSPDQPHDRRHDHGIEDDADGGTADPHRPHRRLAPAQGRLDDGAHRVGGDRRHRGGEHPHPEDGEPRELPQAGRHGVALRGWDVEHRPHRGP</sequence>
<organism evidence="4 5">
    <name type="scientific">Xylanimonas allomyrinae</name>
    <dbReference type="NCBI Taxonomy" id="2509459"/>
    <lineage>
        <taxon>Bacteria</taxon>
        <taxon>Bacillati</taxon>
        <taxon>Actinomycetota</taxon>
        <taxon>Actinomycetes</taxon>
        <taxon>Micrococcales</taxon>
        <taxon>Promicromonosporaceae</taxon>
        <taxon>Xylanimonas</taxon>
    </lineage>
</organism>
<protein>
    <recommendedName>
        <fullName evidence="3">HTH luxR-type domain-containing protein</fullName>
    </recommendedName>
</protein>
<dbReference type="SMART" id="SM00421">
    <property type="entry name" value="HTH_LUXR"/>
    <property type="match status" value="1"/>
</dbReference>
<feature type="region of interest" description="Disordered" evidence="2">
    <location>
        <begin position="677"/>
        <end position="874"/>
    </location>
</feature>
<dbReference type="GO" id="GO:0006355">
    <property type="term" value="P:regulation of DNA-templated transcription"/>
    <property type="evidence" value="ECO:0007669"/>
    <property type="project" value="InterPro"/>
</dbReference>
<dbReference type="SUPFAM" id="SSF46894">
    <property type="entry name" value="C-terminal effector domain of the bipartite response regulators"/>
    <property type="match status" value="1"/>
</dbReference>
<dbReference type="Pfam" id="PF00196">
    <property type="entry name" value="GerE"/>
    <property type="match status" value="1"/>
</dbReference>
<dbReference type="PRINTS" id="PR00038">
    <property type="entry name" value="HTHLUXR"/>
</dbReference>
<feature type="domain" description="HTH luxR-type" evidence="3">
    <location>
        <begin position="608"/>
        <end position="672"/>
    </location>
</feature>
<dbReference type="OrthoDB" id="3751684at2"/>
<evidence type="ECO:0000259" key="3">
    <source>
        <dbReference type="PROSITE" id="PS50043"/>
    </source>
</evidence>
<dbReference type="InterPro" id="IPR036388">
    <property type="entry name" value="WH-like_DNA-bd_sf"/>
</dbReference>
<accession>A0A4P6EHZ1</accession>
<dbReference type="CDD" id="cd06170">
    <property type="entry name" value="LuxR_C_like"/>
    <property type="match status" value="1"/>
</dbReference>
<dbReference type="InterPro" id="IPR016032">
    <property type="entry name" value="Sig_transdc_resp-reg_C-effctor"/>
</dbReference>
<feature type="compositionally biased region" description="Basic residues" evidence="2">
    <location>
        <begin position="687"/>
        <end position="716"/>
    </location>
</feature>
<feature type="compositionally biased region" description="Acidic residues" evidence="2">
    <location>
        <begin position="725"/>
        <end position="735"/>
    </location>
</feature>
<keyword evidence="5" id="KW-1185">Reference proteome</keyword>
<dbReference type="InterPro" id="IPR039420">
    <property type="entry name" value="WalR-like"/>
</dbReference>
<dbReference type="PANTHER" id="PTHR43214">
    <property type="entry name" value="TWO-COMPONENT RESPONSE REGULATOR"/>
    <property type="match status" value="1"/>
</dbReference>
<keyword evidence="1" id="KW-0238">DNA-binding</keyword>
<evidence type="ECO:0000256" key="1">
    <source>
        <dbReference type="ARBA" id="ARBA00023125"/>
    </source>
</evidence>
<dbReference type="AlphaFoldDB" id="A0A4P6EHZ1"/>
<dbReference type="EMBL" id="CP035495">
    <property type="protein sequence ID" value="QAY62034.1"/>
    <property type="molecule type" value="Genomic_DNA"/>
</dbReference>
<dbReference type="PROSITE" id="PS00622">
    <property type="entry name" value="HTH_LUXR_1"/>
    <property type="match status" value="1"/>
</dbReference>
<proteinExistence type="predicted"/>
<dbReference type="InterPro" id="IPR000792">
    <property type="entry name" value="Tscrpt_reg_LuxR_C"/>
</dbReference>
<dbReference type="GO" id="GO:0003677">
    <property type="term" value="F:DNA binding"/>
    <property type="evidence" value="ECO:0007669"/>
    <property type="project" value="UniProtKB-KW"/>
</dbReference>
<reference evidence="4 5" key="1">
    <citation type="submission" date="2019-01" db="EMBL/GenBank/DDBJ databases">
        <title>Genome sequencing of strain 2JSPR-7.</title>
        <authorList>
            <person name="Heo J."/>
            <person name="Kim S.-J."/>
            <person name="Kim J.-S."/>
            <person name="Hong S.-B."/>
            <person name="Kwon S.-W."/>
        </authorList>
    </citation>
    <scope>NUCLEOTIDE SEQUENCE [LARGE SCALE GENOMIC DNA]</scope>
    <source>
        <strain evidence="4 5">2JSPR-7</strain>
    </source>
</reference>
<dbReference type="Gene3D" id="1.10.10.10">
    <property type="entry name" value="Winged helix-like DNA-binding domain superfamily/Winged helix DNA-binding domain"/>
    <property type="match status" value="1"/>
</dbReference>
<evidence type="ECO:0000256" key="2">
    <source>
        <dbReference type="SAM" id="MobiDB-lite"/>
    </source>
</evidence>
<gene>
    <name evidence="4" type="ORF">ET495_00575</name>
</gene>
<dbReference type="Proteomes" id="UP000291758">
    <property type="component" value="Chromosome"/>
</dbReference>
<feature type="compositionally biased region" description="Basic and acidic residues" evidence="2">
    <location>
        <begin position="821"/>
        <end position="850"/>
    </location>
</feature>
<dbReference type="PROSITE" id="PS50043">
    <property type="entry name" value="HTH_LUXR_2"/>
    <property type="match status" value="1"/>
</dbReference>
<evidence type="ECO:0000313" key="4">
    <source>
        <dbReference type="EMBL" id="QAY62034.1"/>
    </source>
</evidence>
<name>A0A4P6EHZ1_9MICO</name>
<dbReference type="KEGG" id="xyl:ET495_00575"/>
<evidence type="ECO:0000313" key="5">
    <source>
        <dbReference type="Proteomes" id="UP000291758"/>
    </source>
</evidence>